<sequence>MSCFRCIYVPEGVVHWSFFRMMLYMGAACEWLILEADQFSVIEKLATEFCRDPFTFCWLDPKVQPADKRAIWKMQVRAAPTTPFVVALSYKGKKLALLPPRKSGYEDRHALEDDVRNWILRLLGGEVSQELTLSGLV</sequence>
<protein>
    <submittedName>
        <fullName evidence="1">Uncharacterized protein</fullName>
    </submittedName>
</protein>
<name>A0ACC0WYZ3_9STRA</name>
<organism evidence="1 2">
    <name type="scientific">Peronosclerospora sorghi</name>
    <dbReference type="NCBI Taxonomy" id="230839"/>
    <lineage>
        <taxon>Eukaryota</taxon>
        <taxon>Sar</taxon>
        <taxon>Stramenopiles</taxon>
        <taxon>Oomycota</taxon>
        <taxon>Peronosporomycetes</taxon>
        <taxon>Peronosporales</taxon>
        <taxon>Peronosporaceae</taxon>
        <taxon>Peronosclerospora</taxon>
    </lineage>
</organism>
<gene>
    <name evidence="1" type="ORF">PsorP6_001077</name>
</gene>
<dbReference type="Proteomes" id="UP001163321">
    <property type="component" value="Chromosome 1"/>
</dbReference>
<proteinExistence type="predicted"/>
<comment type="caution">
    <text evidence="1">The sequence shown here is derived from an EMBL/GenBank/DDBJ whole genome shotgun (WGS) entry which is preliminary data.</text>
</comment>
<keyword evidence="2" id="KW-1185">Reference proteome</keyword>
<evidence type="ECO:0000313" key="2">
    <source>
        <dbReference type="Proteomes" id="UP001163321"/>
    </source>
</evidence>
<evidence type="ECO:0000313" key="1">
    <source>
        <dbReference type="EMBL" id="KAI9923284.1"/>
    </source>
</evidence>
<accession>A0ACC0WYZ3</accession>
<reference evidence="1 2" key="1">
    <citation type="journal article" date="2022" name="bioRxiv">
        <title>The genome of the oomycete Peronosclerospora sorghi, a cosmopolitan pathogen of maize and sorghum, is inflated with dispersed pseudogenes.</title>
        <authorList>
            <person name="Fletcher K."/>
            <person name="Martin F."/>
            <person name="Isakeit T."/>
            <person name="Cavanaugh K."/>
            <person name="Magill C."/>
            <person name="Michelmore R."/>
        </authorList>
    </citation>
    <scope>NUCLEOTIDE SEQUENCE [LARGE SCALE GENOMIC DNA]</scope>
    <source>
        <strain evidence="1">P6</strain>
    </source>
</reference>
<dbReference type="EMBL" id="CM047580">
    <property type="protein sequence ID" value="KAI9923284.1"/>
    <property type="molecule type" value="Genomic_DNA"/>
</dbReference>